<dbReference type="OrthoDB" id="3261031at2759"/>
<evidence type="ECO:0000313" key="3">
    <source>
        <dbReference type="EMBL" id="KLO04401.1"/>
    </source>
</evidence>
<dbReference type="GO" id="GO:0008270">
    <property type="term" value="F:zinc ion binding"/>
    <property type="evidence" value="ECO:0007669"/>
    <property type="project" value="UniProtKB-KW"/>
</dbReference>
<gene>
    <name evidence="3" type="ORF">SCHPADRAFT_840631</name>
</gene>
<evidence type="ECO:0000313" key="4">
    <source>
        <dbReference type="Proteomes" id="UP000053477"/>
    </source>
</evidence>
<evidence type="ECO:0000256" key="1">
    <source>
        <dbReference type="PROSITE-ProRule" id="PRU00325"/>
    </source>
</evidence>
<evidence type="ECO:0000259" key="2">
    <source>
        <dbReference type="PROSITE" id="PS50966"/>
    </source>
</evidence>
<keyword evidence="1" id="KW-0863">Zinc-finger</keyword>
<sequence>MNRNQYQFALNIGIVGDNLGKSRNAFQAIQAREDTAHHSFILGCLLDSVGQPPETFISDKDPAVAAAVAIVYPTTRHIICLHHMLGNIADHLRPAAQGQGGWDRFLQLFWAAYRAVSPNAFEELWGTLVTEFPGCRAYLDEELYPIRRQWAWAWVVREFTAGIRTNGRVEAENRVNKMIGGAKTSAFDLFLALNDRSREQCKNEMMLVRQTARHKHEADIEQIFPGPLAMLCAYCGPFAIQTCYREMQLSVYYLCEALQKPQGRETEPWWDAQGNDISNDHAYVALHYVLLEVQVRRLTIRAIFKIRHLSTGTIHYVIVLTDNRLICDCGKLMNLGVFCRHIACVFQDLRDLPFHISIIRPRWYMS</sequence>
<dbReference type="PROSITE" id="PS50966">
    <property type="entry name" value="ZF_SWIM"/>
    <property type="match status" value="1"/>
</dbReference>
<keyword evidence="1" id="KW-0479">Metal-binding</keyword>
<name>A0A0H2RHX4_9AGAM</name>
<keyword evidence="1" id="KW-0862">Zinc</keyword>
<feature type="domain" description="SWIM-type" evidence="2">
    <location>
        <begin position="316"/>
        <end position="350"/>
    </location>
</feature>
<dbReference type="STRING" id="27342.A0A0H2RHX4"/>
<proteinExistence type="predicted"/>
<dbReference type="Proteomes" id="UP000053477">
    <property type="component" value="Unassembled WGS sequence"/>
</dbReference>
<dbReference type="InParanoid" id="A0A0H2RHX4"/>
<dbReference type="EMBL" id="KQ086556">
    <property type="protein sequence ID" value="KLO04401.1"/>
    <property type="molecule type" value="Genomic_DNA"/>
</dbReference>
<dbReference type="PANTHER" id="PTHR47718">
    <property type="entry name" value="OS01G0519700 PROTEIN"/>
    <property type="match status" value="1"/>
</dbReference>
<protein>
    <recommendedName>
        <fullName evidence="2">SWIM-type domain-containing protein</fullName>
    </recommendedName>
</protein>
<dbReference type="InterPro" id="IPR018289">
    <property type="entry name" value="MULE_transposase_dom"/>
</dbReference>
<dbReference type="AlphaFoldDB" id="A0A0H2RHX4"/>
<dbReference type="Pfam" id="PF10551">
    <property type="entry name" value="MULE"/>
    <property type="match status" value="1"/>
</dbReference>
<dbReference type="InterPro" id="IPR007527">
    <property type="entry name" value="Znf_SWIM"/>
</dbReference>
<accession>A0A0H2RHX4</accession>
<organism evidence="3 4">
    <name type="scientific">Schizopora paradoxa</name>
    <dbReference type="NCBI Taxonomy" id="27342"/>
    <lineage>
        <taxon>Eukaryota</taxon>
        <taxon>Fungi</taxon>
        <taxon>Dikarya</taxon>
        <taxon>Basidiomycota</taxon>
        <taxon>Agaricomycotina</taxon>
        <taxon>Agaricomycetes</taxon>
        <taxon>Hymenochaetales</taxon>
        <taxon>Schizoporaceae</taxon>
        <taxon>Schizopora</taxon>
    </lineage>
</organism>
<reference evidence="3 4" key="1">
    <citation type="submission" date="2015-04" db="EMBL/GenBank/DDBJ databases">
        <title>Complete genome sequence of Schizopora paradoxa KUC8140, a cosmopolitan wood degrader in East Asia.</title>
        <authorList>
            <consortium name="DOE Joint Genome Institute"/>
            <person name="Min B."/>
            <person name="Park H."/>
            <person name="Jang Y."/>
            <person name="Kim J.-J."/>
            <person name="Kim K.H."/>
            <person name="Pangilinan J."/>
            <person name="Lipzen A."/>
            <person name="Riley R."/>
            <person name="Grigoriev I.V."/>
            <person name="Spatafora J.W."/>
            <person name="Choi I.-G."/>
        </authorList>
    </citation>
    <scope>NUCLEOTIDE SEQUENCE [LARGE SCALE GENOMIC DNA]</scope>
    <source>
        <strain evidence="3 4">KUC8140</strain>
    </source>
</reference>
<dbReference type="PANTHER" id="PTHR47718:SF17">
    <property type="entry name" value="PROTEIN FAR1-RELATED SEQUENCE 5-LIKE"/>
    <property type="match status" value="1"/>
</dbReference>
<keyword evidence="4" id="KW-1185">Reference proteome</keyword>